<proteinExistence type="predicted"/>
<dbReference type="AlphaFoldDB" id="A0A7W4XXD5"/>
<dbReference type="EMBL" id="JACHVY010000001">
    <property type="protein sequence ID" value="MBB2901080.1"/>
    <property type="molecule type" value="Genomic_DNA"/>
</dbReference>
<comment type="caution">
    <text evidence="1">The sequence shown here is derived from an EMBL/GenBank/DDBJ whole genome shotgun (WGS) entry which is preliminary data.</text>
</comment>
<reference evidence="1 2" key="2">
    <citation type="submission" date="2020-08" db="EMBL/GenBank/DDBJ databases">
        <authorList>
            <person name="Partida-Martinez L."/>
            <person name="Huntemann M."/>
            <person name="Clum A."/>
            <person name="Wang J."/>
            <person name="Palaniappan K."/>
            <person name="Ritter S."/>
            <person name="Chen I.-M."/>
            <person name="Stamatis D."/>
            <person name="Reddy T."/>
            <person name="O'Malley R."/>
            <person name="Daum C."/>
            <person name="Shapiro N."/>
            <person name="Ivanova N."/>
            <person name="Kyrpides N."/>
            <person name="Woyke T."/>
        </authorList>
    </citation>
    <scope>NUCLEOTIDE SEQUENCE [LARGE SCALE GENOMIC DNA]</scope>
    <source>
        <strain evidence="1 2">AS2.23</strain>
    </source>
</reference>
<sequence length="125" mass="13051">MPRPAPVPSPSRGWVLVPASEPGLLHRARHVVRRSRDLVLVALDPGAVAPAHACLGVGVEFARSAPRPGRLVWLRDLTATETATALEWIGGPLAGLGDPPAALRHRVAATQPAGVRPRAGGQPRA</sequence>
<protein>
    <submittedName>
        <fullName evidence="1">Uncharacterized protein</fullName>
    </submittedName>
</protein>
<reference evidence="1 2" key="1">
    <citation type="submission" date="2020-08" db="EMBL/GenBank/DDBJ databases">
        <title>The Agave Microbiome: Exploring the role of microbial communities in plant adaptations to desert environments.</title>
        <authorList>
            <person name="Partida-Martinez L.P."/>
        </authorList>
    </citation>
    <scope>NUCLEOTIDE SEQUENCE [LARGE SCALE GENOMIC DNA]</scope>
    <source>
        <strain evidence="1 2">AS2.23</strain>
    </source>
</reference>
<organism evidence="1 2">
    <name type="scientific">Kineococcus radiotolerans</name>
    <dbReference type="NCBI Taxonomy" id="131568"/>
    <lineage>
        <taxon>Bacteria</taxon>
        <taxon>Bacillati</taxon>
        <taxon>Actinomycetota</taxon>
        <taxon>Actinomycetes</taxon>
        <taxon>Kineosporiales</taxon>
        <taxon>Kineosporiaceae</taxon>
        <taxon>Kineococcus</taxon>
    </lineage>
</organism>
<dbReference type="RefSeq" id="WP_183391072.1">
    <property type="nucleotide sequence ID" value="NZ_JACHVY010000001.1"/>
</dbReference>
<evidence type="ECO:0000313" key="2">
    <source>
        <dbReference type="Proteomes" id="UP000533269"/>
    </source>
</evidence>
<evidence type="ECO:0000313" key="1">
    <source>
        <dbReference type="EMBL" id="MBB2901080.1"/>
    </source>
</evidence>
<accession>A0A7W4XXD5</accession>
<gene>
    <name evidence="1" type="ORF">FHR75_001868</name>
</gene>
<name>A0A7W4XXD5_KINRA</name>
<dbReference type="Proteomes" id="UP000533269">
    <property type="component" value="Unassembled WGS sequence"/>
</dbReference>